<dbReference type="InterPro" id="IPR000873">
    <property type="entry name" value="AMP-dep_synth/lig_dom"/>
</dbReference>
<organism evidence="2">
    <name type="scientific">Streptomyces variabilis</name>
    <dbReference type="NCBI Taxonomy" id="67372"/>
    <lineage>
        <taxon>Bacteria</taxon>
        <taxon>Bacillati</taxon>
        <taxon>Actinomycetota</taxon>
        <taxon>Actinomycetes</taxon>
        <taxon>Kitasatosporales</taxon>
        <taxon>Streptomycetaceae</taxon>
        <taxon>Streptomyces</taxon>
        <taxon>Streptomyces griseoincarnatus group</taxon>
    </lineage>
</organism>
<dbReference type="Gene3D" id="3.30.300.30">
    <property type="match status" value="1"/>
</dbReference>
<reference evidence="2" key="1">
    <citation type="submission" date="2015-08" db="EMBL/GenBank/DDBJ databases">
        <title>Svaricin biosynthetic gene cluster.</title>
        <authorList>
            <person name="Xu M."/>
            <person name="Wang Y."/>
            <person name="Liu M."/>
            <person name="Zhao Z."/>
            <person name="Xu L."/>
            <person name="Chen X."/>
            <person name="Gao G."/>
            <person name="Han D."/>
            <person name="Liu L."/>
            <person name="Huang S."/>
            <person name="He X."/>
            <person name="Lin S."/>
            <person name="Kang Q."/>
            <person name="Ou H."/>
            <person name="Zhou H."/>
            <person name="Pang X."/>
            <person name="Deng Z."/>
            <person name="Tao M."/>
        </authorList>
    </citation>
    <scope>NUCLEOTIDE SEQUENCE</scope>
    <source>
        <strain evidence="2">Snt24</strain>
    </source>
</reference>
<feature type="domain" description="AMP-dependent synthetase/ligase" evidence="1">
    <location>
        <begin position="9"/>
        <end position="337"/>
    </location>
</feature>
<dbReference type="GO" id="GO:0016874">
    <property type="term" value="F:ligase activity"/>
    <property type="evidence" value="ECO:0007669"/>
    <property type="project" value="UniProtKB-KW"/>
</dbReference>
<name>A0A0U3TW31_9ACTN</name>
<dbReference type="PANTHER" id="PTHR43767:SF10">
    <property type="entry name" value="SURFACTIN SYNTHASE SUBUNIT 1"/>
    <property type="match status" value="1"/>
</dbReference>
<dbReference type="InterPro" id="IPR020845">
    <property type="entry name" value="AMP-binding_CS"/>
</dbReference>
<protein>
    <submittedName>
        <fullName evidence="2">Putative acyl-CoA ligase</fullName>
    </submittedName>
</protein>
<dbReference type="EMBL" id="KT362050">
    <property type="protein sequence ID" value="ALV82455.1"/>
    <property type="molecule type" value="Genomic_DNA"/>
</dbReference>
<evidence type="ECO:0000259" key="1">
    <source>
        <dbReference type="Pfam" id="PF00501"/>
    </source>
</evidence>
<dbReference type="SUPFAM" id="SSF56801">
    <property type="entry name" value="Acetyl-CoA synthetase-like"/>
    <property type="match status" value="1"/>
</dbReference>
<dbReference type="PANTHER" id="PTHR43767">
    <property type="entry name" value="LONG-CHAIN-FATTY-ACID--COA LIGASE"/>
    <property type="match status" value="1"/>
</dbReference>
<dbReference type="InterPro" id="IPR050237">
    <property type="entry name" value="ATP-dep_AMP-bd_enzyme"/>
</dbReference>
<sequence>MTSKLFTPHSETTYDEVERQALGLAEALRARGIEAGDRVTLKAGNSGGFVVVLLALMHTGVSIVLLDDLQQDAVTERVVTLARSRLTITDGTNRPPAGATVSVDELLAEAAGGPSTTSHEAGELSFTAWRALPDGLITWSSGSTGEPKGIVKSGEAMLRNLDRSIERMGHRPDDVLLPLLPFSHQYGLSMLLTAWLARSSLVVAPYRRLDHAVRMAGMFGATVVDATPAVHLSILNLAERRPEMAADLRKVRMYCTGGAPLDRSAAERFVAAFGLPLLDGYGSTELGNIAFATPDNPVGCGPVLPGIDVRLESGPGAEAPGIGEVMVRTPDLFSGYLGADGQVDPVSGDWYRTGDLGRFDDEGNLFVLGRKLAVHRMGYTLYPEVIERTAGGCGAPVKIVPLPDERLGSRLVFFVQDPEGRDVLYWRERICAQLSPFEYPNRVVVCGAFPLNRNGKPDNKQLRAMALAGSETPEDRSSL</sequence>
<dbReference type="PROSITE" id="PS00455">
    <property type="entry name" value="AMP_BINDING"/>
    <property type="match status" value="1"/>
</dbReference>
<dbReference type="InterPro" id="IPR045851">
    <property type="entry name" value="AMP-bd_C_sf"/>
</dbReference>
<accession>A0A0U3TW31</accession>
<evidence type="ECO:0000313" key="2">
    <source>
        <dbReference type="EMBL" id="ALV82455.1"/>
    </source>
</evidence>
<keyword evidence="2" id="KW-0436">Ligase</keyword>
<dbReference type="Pfam" id="PF00501">
    <property type="entry name" value="AMP-binding"/>
    <property type="match status" value="1"/>
</dbReference>
<dbReference type="CDD" id="cd04433">
    <property type="entry name" value="AFD_class_I"/>
    <property type="match status" value="1"/>
</dbReference>
<dbReference type="InterPro" id="IPR042099">
    <property type="entry name" value="ANL_N_sf"/>
</dbReference>
<dbReference type="Gene3D" id="3.40.50.12780">
    <property type="entry name" value="N-terminal domain of ligase-like"/>
    <property type="match status" value="1"/>
</dbReference>
<proteinExistence type="predicted"/>
<dbReference type="AlphaFoldDB" id="A0A0U3TW31"/>